<dbReference type="OrthoDB" id="4994at2759"/>
<keyword evidence="9" id="KW-0067">ATP-binding</keyword>
<keyword evidence="11" id="KW-0784">Thiamine biosynthesis</keyword>
<gene>
    <name evidence="16" type="ORF">BDY21DRAFT_364582</name>
</gene>
<dbReference type="NCBIfam" id="TIGR00693">
    <property type="entry name" value="thiE"/>
    <property type="match status" value="1"/>
</dbReference>
<keyword evidence="17" id="KW-1185">Reference proteome</keyword>
<evidence type="ECO:0000256" key="12">
    <source>
        <dbReference type="ARBA" id="ARBA00047334"/>
    </source>
</evidence>
<dbReference type="GO" id="GO:0004417">
    <property type="term" value="F:hydroxyethylthiazole kinase activity"/>
    <property type="evidence" value="ECO:0007669"/>
    <property type="project" value="UniProtKB-EC"/>
</dbReference>
<evidence type="ECO:0000256" key="2">
    <source>
        <dbReference type="ARBA" id="ARBA00001946"/>
    </source>
</evidence>
<evidence type="ECO:0000256" key="1">
    <source>
        <dbReference type="ARBA" id="ARBA00001771"/>
    </source>
</evidence>
<dbReference type="GO" id="GO:0000287">
    <property type="term" value="F:magnesium ion binding"/>
    <property type="evidence" value="ECO:0007669"/>
    <property type="project" value="InterPro"/>
</dbReference>
<reference evidence="16" key="1">
    <citation type="journal article" date="2020" name="Stud. Mycol.">
        <title>101 Dothideomycetes genomes: a test case for predicting lifestyles and emergence of pathogens.</title>
        <authorList>
            <person name="Haridas S."/>
            <person name="Albert R."/>
            <person name="Binder M."/>
            <person name="Bloem J."/>
            <person name="Labutti K."/>
            <person name="Salamov A."/>
            <person name="Andreopoulos B."/>
            <person name="Baker S."/>
            <person name="Barry K."/>
            <person name="Bills G."/>
            <person name="Bluhm B."/>
            <person name="Cannon C."/>
            <person name="Castanera R."/>
            <person name="Culley D."/>
            <person name="Daum C."/>
            <person name="Ezra D."/>
            <person name="Gonzalez J."/>
            <person name="Henrissat B."/>
            <person name="Kuo A."/>
            <person name="Liang C."/>
            <person name="Lipzen A."/>
            <person name="Lutzoni F."/>
            <person name="Magnuson J."/>
            <person name="Mondo S."/>
            <person name="Nolan M."/>
            <person name="Ohm R."/>
            <person name="Pangilinan J."/>
            <person name="Park H.-J."/>
            <person name="Ramirez L."/>
            <person name="Alfaro M."/>
            <person name="Sun H."/>
            <person name="Tritt A."/>
            <person name="Yoshinaga Y."/>
            <person name="Zwiers L.-H."/>
            <person name="Turgeon B."/>
            <person name="Goodwin S."/>
            <person name="Spatafora J."/>
            <person name="Crous P."/>
            <person name="Grigoriev I."/>
        </authorList>
    </citation>
    <scope>NUCLEOTIDE SEQUENCE</scope>
    <source>
        <strain evidence="16">ATCC 16933</strain>
    </source>
</reference>
<evidence type="ECO:0000256" key="8">
    <source>
        <dbReference type="ARBA" id="ARBA00022777"/>
    </source>
</evidence>
<evidence type="ECO:0000256" key="6">
    <source>
        <dbReference type="ARBA" id="ARBA00022723"/>
    </source>
</evidence>
<comment type="catalytic activity">
    <reaction evidence="12">
        <text>4-methyl-5-(2-phosphooxyethyl)-thiazole + 4-amino-2-methyl-5-(diphosphooxymethyl)pyrimidine + H(+) = thiamine phosphate + diphosphate</text>
        <dbReference type="Rhea" id="RHEA:22328"/>
        <dbReference type="ChEBI" id="CHEBI:15378"/>
        <dbReference type="ChEBI" id="CHEBI:33019"/>
        <dbReference type="ChEBI" id="CHEBI:37575"/>
        <dbReference type="ChEBI" id="CHEBI:57841"/>
        <dbReference type="ChEBI" id="CHEBI:58296"/>
        <dbReference type="EC" id="2.5.1.3"/>
    </reaction>
</comment>
<dbReference type="SUPFAM" id="SSF53613">
    <property type="entry name" value="Ribokinase-like"/>
    <property type="match status" value="1"/>
</dbReference>
<keyword evidence="5" id="KW-0808">Transferase</keyword>
<accession>A0A6A6NX87</accession>
<dbReference type="Gene3D" id="3.20.20.70">
    <property type="entry name" value="Aldolase class I"/>
    <property type="match status" value="1"/>
</dbReference>
<name>A0A6A6NX87_9PEZI</name>
<dbReference type="AlphaFoldDB" id="A0A6A6NX87"/>
<feature type="domain" description="Thiamine phosphate synthase/TenI" evidence="15">
    <location>
        <begin position="7"/>
        <end position="138"/>
    </location>
</feature>
<dbReference type="HAMAP" id="MF_00097">
    <property type="entry name" value="TMP_synthase"/>
    <property type="match status" value="1"/>
</dbReference>
<dbReference type="UniPathway" id="UPA00060">
    <property type="reaction ID" value="UER00139"/>
</dbReference>
<keyword evidence="7" id="KW-0547">Nucleotide-binding</keyword>
<comment type="catalytic activity">
    <reaction evidence="13">
        <text>2-(2-carboxy-4-methylthiazol-5-yl)ethyl phosphate + 4-amino-2-methyl-5-(diphosphooxymethyl)pyrimidine + 2 H(+) = thiamine phosphate + CO2 + diphosphate</text>
        <dbReference type="Rhea" id="RHEA:47848"/>
        <dbReference type="ChEBI" id="CHEBI:15378"/>
        <dbReference type="ChEBI" id="CHEBI:16526"/>
        <dbReference type="ChEBI" id="CHEBI:33019"/>
        <dbReference type="ChEBI" id="CHEBI:37575"/>
        <dbReference type="ChEBI" id="CHEBI:57841"/>
        <dbReference type="ChEBI" id="CHEBI:62890"/>
        <dbReference type="EC" id="2.5.1.3"/>
    </reaction>
</comment>
<dbReference type="Gene3D" id="3.40.1190.20">
    <property type="match status" value="1"/>
</dbReference>
<evidence type="ECO:0000313" key="16">
    <source>
        <dbReference type="EMBL" id="KAF2456370.1"/>
    </source>
</evidence>
<evidence type="ECO:0000313" key="17">
    <source>
        <dbReference type="Proteomes" id="UP000799766"/>
    </source>
</evidence>
<evidence type="ECO:0000256" key="7">
    <source>
        <dbReference type="ARBA" id="ARBA00022741"/>
    </source>
</evidence>
<comment type="catalytic activity">
    <reaction evidence="1">
        <text>5-(2-hydroxyethyl)-4-methylthiazole + ATP = 4-methyl-5-(2-phosphooxyethyl)-thiazole + ADP + H(+)</text>
        <dbReference type="Rhea" id="RHEA:24212"/>
        <dbReference type="ChEBI" id="CHEBI:15378"/>
        <dbReference type="ChEBI" id="CHEBI:17957"/>
        <dbReference type="ChEBI" id="CHEBI:30616"/>
        <dbReference type="ChEBI" id="CHEBI:58296"/>
        <dbReference type="ChEBI" id="CHEBI:456216"/>
        <dbReference type="EC" id="2.7.1.50"/>
    </reaction>
</comment>
<dbReference type="Pfam" id="PF02110">
    <property type="entry name" value="HK"/>
    <property type="match status" value="1"/>
</dbReference>
<dbReference type="PANTHER" id="PTHR20857">
    <property type="entry name" value="THIAMINE-PHOSPHATE PYROPHOSPHORYLASE"/>
    <property type="match status" value="1"/>
</dbReference>
<dbReference type="GO" id="GO:0009228">
    <property type="term" value="P:thiamine biosynthetic process"/>
    <property type="evidence" value="ECO:0007669"/>
    <property type="project" value="UniProtKB-KW"/>
</dbReference>
<dbReference type="GO" id="GO:0004789">
    <property type="term" value="F:thiamine-phosphate diphosphorylase activity"/>
    <property type="evidence" value="ECO:0007669"/>
    <property type="project" value="UniProtKB-EC"/>
</dbReference>
<dbReference type="GO" id="GO:0005524">
    <property type="term" value="F:ATP binding"/>
    <property type="evidence" value="ECO:0007669"/>
    <property type="project" value="UniProtKB-KW"/>
</dbReference>
<dbReference type="PRINTS" id="PR01099">
    <property type="entry name" value="HYETHTZKNASE"/>
</dbReference>
<dbReference type="InterPro" id="IPR034291">
    <property type="entry name" value="TMP_synthase"/>
</dbReference>
<comment type="pathway">
    <text evidence="3">Cofactor biosynthesis; thiamine diphosphate biosynthesis; 4-methyl-5-(2-phosphoethyl)-thiazole from 5-(2-hydroxyethyl)-4-methylthiazole: step 1/1.</text>
</comment>
<dbReference type="CDD" id="cd00564">
    <property type="entry name" value="TMP_TenI"/>
    <property type="match status" value="1"/>
</dbReference>
<comment type="catalytic activity">
    <reaction evidence="14">
        <text>2-[(2R,5Z)-2-carboxy-4-methylthiazol-5(2H)-ylidene]ethyl phosphate + 4-amino-2-methyl-5-(diphosphooxymethyl)pyrimidine + 2 H(+) = thiamine phosphate + CO2 + diphosphate</text>
        <dbReference type="Rhea" id="RHEA:47844"/>
        <dbReference type="ChEBI" id="CHEBI:15378"/>
        <dbReference type="ChEBI" id="CHEBI:16526"/>
        <dbReference type="ChEBI" id="CHEBI:33019"/>
        <dbReference type="ChEBI" id="CHEBI:37575"/>
        <dbReference type="ChEBI" id="CHEBI:57841"/>
        <dbReference type="ChEBI" id="CHEBI:62899"/>
        <dbReference type="EC" id="2.5.1.3"/>
    </reaction>
</comment>
<evidence type="ECO:0000256" key="11">
    <source>
        <dbReference type="ARBA" id="ARBA00022977"/>
    </source>
</evidence>
<dbReference type="HAMAP" id="MF_00228">
    <property type="entry name" value="Thz_kinase"/>
    <property type="match status" value="1"/>
</dbReference>
<keyword evidence="8 16" id="KW-0418">Kinase</keyword>
<evidence type="ECO:0000256" key="14">
    <source>
        <dbReference type="ARBA" id="ARBA00047883"/>
    </source>
</evidence>
<evidence type="ECO:0000259" key="15">
    <source>
        <dbReference type="Pfam" id="PF02581"/>
    </source>
</evidence>
<comment type="pathway">
    <text evidence="4">Cofactor biosynthesis; thiamine diphosphate biosynthesis; thiamine phosphate from 4-amino-2-methyl-5-diphosphomethylpyrimidine and 4-methyl-5-(2-phosphoethyl)-thiazole: step 1/1.</text>
</comment>
<evidence type="ECO:0000256" key="3">
    <source>
        <dbReference type="ARBA" id="ARBA00004868"/>
    </source>
</evidence>
<evidence type="ECO:0000256" key="9">
    <source>
        <dbReference type="ARBA" id="ARBA00022840"/>
    </source>
</evidence>
<protein>
    <submittedName>
        <fullName evidence="16">Hydroxyethylthiazole kinase</fullName>
    </submittedName>
</protein>
<dbReference type="CDD" id="cd01170">
    <property type="entry name" value="THZ_kinase"/>
    <property type="match status" value="1"/>
</dbReference>
<dbReference type="GO" id="GO:0009229">
    <property type="term" value="P:thiamine diphosphate biosynthetic process"/>
    <property type="evidence" value="ECO:0007669"/>
    <property type="project" value="UniProtKB-UniPathway"/>
</dbReference>
<dbReference type="SUPFAM" id="SSF51391">
    <property type="entry name" value="Thiamin phosphate synthase"/>
    <property type="match status" value="1"/>
</dbReference>
<keyword evidence="6" id="KW-0479">Metal-binding</keyword>
<dbReference type="NCBIfam" id="NF006830">
    <property type="entry name" value="PRK09355.1"/>
    <property type="match status" value="1"/>
</dbReference>
<comment type="cofactor">
    <cofactor evidence="2">
        <name>Mg(2+)</name>
        <dbReference type="ChEBI" id="CHEBI:18420"/>
    </cofactor>
</comment>
<dbReference type="InterPro" id="IPR022998">
    <property type="entry name" value="ThiamineP_synth_TenI"/>
</dbReference>
<dbReference type="Pfam" id="PF02581">
    <property type="entry name" value="TMP-TENI"/>
    <property type="match status" value="1"/>
</dbReference>
<keyword evidence="10" id="KW-0460">Magnesium</keyword>
<dbReference type="Proteomes" id="UP000799766">
    <property type="component" value="Unassembled WGS sequence"/>
</dbReference>
<organism evidence="16 17">
    <name type="scientific">Lineolata rhizophorae</name>
    <dbReference type="NCBI Taxonomy" id="578093"/>
    <lineage>
        <taxon>Eukaryota</taxon>
        <taxon>Fungi</taxon>
        <taxon>Dikarya</taxon>
        <taxon>Ascomycota</taxon>
        <taxon>Pezizomycotina</taxon>
        <taxon>Dothideomycetes</taxon>
        <taxon>Dothideomycetes incertae sedis</taxon>
        <taxon>Lineolatales</taxon>
        <taxon>Lineolataceae</taxon>
        <taxon>Lineolata</taxon>
    </lineage>
</organism>
<proteinExistence type="inferred from homology"/>
<evidence type="ECO:0000256" key="5">
    <source>
        <dbReference type="ARBA" id="ARBA00022679"/>
    </source>
</evidence>
<dbReference type="EMBL" id="MU001683">
    <property type="protein sequence ID" value="KAF2456370.1"/>
    <property type="molecule type" value="Genomic_DNA"/>
</dbReference>
<dbReference type="InterPro" id="IPR029056">
    <property type="entry name" value="Ribokinase-like"/>
</dbReference>
<sequence length="565" mass="58858">MTPDYTLYLVTDSTPAILGDRDLPSVVRAAVKGGVTVVQYRDKMSETVDLVRTARQLHEVTRAHNVPLLINDRVDVALAVGAEGVHVGQEDMDLASARKLLGPDAIVGVSVGNADEAKAATAGGASYISIGAVFATPTYASSCLSFPQPQLSNNNVKRVRKENTKSILGPPGVRAILSCLRGYSPSIPVICIGGLNFSNIPRVLYQSRTSLDDPALSGVAVVSAIVAAQDPGVAAKQLRAQINTPPAFARPRMADSVAGLGEAEAKRRCLVEDGRVKAEMVVDVLRRVAETTPICHNMTNLVVQNFAANVALCIGASPIMSTTATEAPDLAALNGSLVVNVGTVTPDALANYQQALAAYNEKGGPVVLDPVGAGATQLRRNALRTLLSAGYFDVIKGNEDEIKAVATTAGAGAGIDTAAAQQRGVDSGASTLSDAQKAELVRAVAARERNVCLMTGRHDFVSDGARTFKVRNGHKFLGAITGSGCTLGTTIAACLAVKRDDTLLATLAGVLMFEIAAEKAGARPDVTGPGSFVPAFLDALWTLQGMYELGKADWLDAAMVDVCDV</sequence>
<dbReference type="GO" id="GO:0005737">
    <property type="term" value="C:cytoplasm"/>
    <property type="evidence" value="ECO:0007669"/>
    <property type="project" value="TreeGrafter"/>
</dbReference>
<evidence type="ECO:0000256" key="10">
    <source>
        <dbReference type="ARBA" id="ARBA00022842"/>
    </source>
</evidence>
<evidence type="ECO:0000256" key="4">
    <source>
        <dbReference type="ARBA" id="ARBA00005165"/>
    </source>
</evidence>
<dbReference type="PANTHER" id="PTHR20857:SF23">
    <property type="entry name" value="THIAMINE BIOSYNTHETIC BIFUNCTIONAL ENZYME"/>
    <property type="match status" value="1"/>
</dbReference>
<dbReference type="InterPro" id="IPR013785">
    <property type="entry name" value="Aldolase_TIM"/>
</dbReference>
<dbReference type="InterPro" id="IPR036206">
    <property type="entry name" value="ThiamineP_synth_sf"/>
</dbReference>
<evidence type="ECO:0000256" key="13">
    <source>
        <dbReference type="ARBA" id="ARBA00047851"/>
    </source>
</evidence>
<dbReference type="InterPro" id="IPR000417">
    <property type="entry name" value="Hyethyz_kinase"/>
</dbReference>